<keyword evidence="10 15" id="KW-0520">NAD</keyword>
<keyword evidence="19" id="KW-1185">Reference proteome</keyword>
<dbReference type="Pfam" id="PF03120">
    <property type="entry name" value="OB_DNA_ligase"/>
    <property type="match status" value="1"/>
</dbReference>
<dbReference type="PANTHER" id="PTHR23389">
    <property type="entry name" value="CHROMOSOME TRANSMISSION FIDELITY FACTOR 18"/>
    <property type="match status" value="1"/>
</dbReference>
<feature type="binding site" evidence="15">
    <location>
        <position position="310"/>
    </location>
    <ligand>
        <name>NAD(+)</name>
        <dbReference type="ChEBI" id="CHEBI:57540"/>
    </ligand>
</feature>
<dbReference type="AlphaFoldDB" id="A0A1H0ASW8"/>
<dbReference type="FunFam" id="2.40.50.140:FF:000012">
    <property type="entry name" value="DNA ligase"/>
    <property type="match status" value="1"/>
</dbReference>
<comment type="similarity">
    <text evidence="14 15">Belongs to the NAD-dependent DNA ligase family. LigA subfamily.</text>
</comment>
<dbReference type="GO" id="GO:0046872">
    <property type="term" value="F:metal ion binding"/>
    <property type="evidence" value="ECO:0007669"/>
    <property type="project" value="UniProtKB-KW"/>
</dbReference>
<evidence type="ECO:0000313" key="19">
    <source>
        <dbReference type="Proteomes" id="UP000199182"/>
    </source>
</evidence>
<comment type="catalytic activity">
    <reaction evidence="13 15 16">
        <text>NAD(+) + (deoxyribonucleotide)n-3'-hydroxyl + 5'-phospho-(deoxyribonucleotide)m = (deoxyribonucleotide)n+m + AMP + beta-nicotinamide D-nucleotide.</text>
        <dbReference type="EC" id="6.5.1.2"/>
    </reaction>
</comment>
<dbReference type="Pfam" id="PF00533">
    <property type="entry name" value="BRCT"/>
    <property type="match status" value="1"/>
</dbReference>
<dbReference type="PROSITE" id="PS01055">
    <property type="entry name" value="DNA_LIGASE_N1"/>
    <property type="match status" value="1"/>
</dbReference>
<dbReference type="FunFam" id="3.30.470.30:FF:000001">
    <property type="entry name" value="DNA ligase"/>
    <property type="match status" value="1"/>
</dbReference>
<dbReference type="InterPro" id="IPR013839">
    <property type="entry name" value="DNAligase_adenylation"/>
</dbReference>
<evidence type="ECO:0000256" key="13">
    <source>
        <dbReference type="ARBA" id="ARBA00034005"/>
    </source>
</evidence>
<dbReference type="FunFam" id="1.10.150.20:FF:000006">
    <property type="entry name" value="DNA ligase"/>
    <property type="match status" value="1"/>
</dbReference>
<keyword evidence="9 15" id="KW-0460">Magnesium</keyword>
<keyword evidence="6 15" id="KW-0479">Metal-binding</keyword>
<gene>
    <name evidence="15" type="primary">ligA</name>
    <name evidence="18" type="ORF">SAMN05192585_11733</name>
</gene>
<dbReference type="SUPFAM" id="SSF56091">
    <property type="entry name" value="DNA ligase/mRNA capping enzyme, catalytic domain"/>
    <property type="match status" value="1"/>
</dbReference>
<evidence type="ECO:0000256" key="7">
    <source>
        <dbReference type="ARBA" id="ARBA00022763"/>
    </source>
</evidence>
<keyword evidence="5 15" id="KW-0235">DNA replication</keyword>
<evidence type="ECO:0000259" key="17">
    <source>
        <dbReference type="PROSITE" id="PS50172"/>
    </source>
</evidence>
<dbReference type="InterPro" id="IPR004149">
    <property type="entry name" value="Znf_DNAligase_C4"/>
</dbReference>
<reference evidence="18 19" key="1">
    <citation type="submission" date="2016-10" db="EMBL/GenBank/DDBJ databases">
        <authorList>
            <person name="de Groot N.N."/>
        </authorList>
    </citation>
    <scope>NUCLEOTIDE SEQUENCE [LARGE SCALE GENOMIC DNA]</scope>
    <source>
        <strain evidence="18 19">CGMCC 1.5012</strain>
    </source>
</reference>
<dbReference type="PROSITE" id="PS50172">
    <property type="entry name" value="BRCT"/>
    <property type="match status" value="1"/>
</dbReference>
<dbReference type="HAMAP" id="MF_01588">
    <property type="entry name" value="DNA_ligase_A"/>
    <property type="match status" value="1"/>
</dbReference>
<protein>
    <recommendedName>
        <fullName evidence="3 15">DNA ligase</fullName>
        <ecNumber evidence="2 15">6.5.1.2</ecNumber>
    </recommendedName>
    <alternativeName>
        <fullName evidence="15">Polydeoxyribonucleotide synthase [NAD(+)]</fullName>
    </alternativeName>
</protein>
<feature type="binding site" evidence="15">
    <location>
        <position position="286"/>
    </location>
    <ligand>
        <name>NAD(+)</name>
        <dbReference type="ChEBI" id="CHEBI:57540"/>
    </ligand>
</feature>
<dbReference type="GO" id="GO:0006260">
    <property type="term" value="P:DNA replication"/>
    <property type="evidence" value="ECO:0007669"/>
    <property type="project" value="UniProtKB-KW"/>
</dbReference>
<keyword evidence="12 15" id="KW-0464">Manganese</keyword>
<keyword evidence="8 15" id="KW-0862">Zinc</keyword>
<dbReference type="SUPFAM" id="SSF52113">
    <property type="entry name" value="BRCT domain"/>
    <property type="match status" value="1"/>
</dbReference>
<feature type="binding site" evidence="15">
    <location>
        <position position="402"/>
    </location>
    <ligand>
        <name>Zn(2+)</name>
        <dbReference type="ChEBI" id="CHEBI:29105"/>
    </ligand>
</feature>
<proteinExistence type="inferred from homology"/>
<dbReference type="RefSeq" id="WP_092640227.1">
    <property type="nucleotide sequence ID" value="NZ_FNID01000017.1"/>
</dbReference>
<comment type="cofactor">
    <cofactor evidence="15">
        <name>Mg(2+)</name>
        <dbReference type="ChEBI" id="CHEBI:18420"/>
    </cofactor>
    <cofactor evidence="15">
        <name>Mn(2+)</name>
        <dbReference type="ChEBI" id="CHEBI:29035"/>
    </cofactor>
</comment>
<dbReference type="GO" id="GO:0006281">
    <property type="term" value="P:DNA repair"/>
    <property type="evidence" value="ECO:0007669"/>
    <property type="project" value="UniProtKB-KW"/>
</dbReference>
<feature type="binding site" evidence="15">
    <location>
        <position position="425"/>
    </location>
    <ligand>
        <name>Zn(2+)</name>
        <dbReference type="ChEBI" id="CHEBI:29105"/>
    </ligand>
</feature>
<dbReference type="SMART" id="SM00278">
    <property type="entry name" value="HhH1"/>
    <property type="match status" value="3"/>
</dbReference>
<dbReference type="Gene3D" id="3.40.50.10190">
    <property type="entry name" value="BRCT domain"/>
    <property type="match status" value="1"/>
</dbReference>
<feature type="binding site" evidence="15">
    <location>
        <position position="135"/>
    </location>
    <ligand>
        <name>NAD(+)</name>
        <dbReference type="ChEBI" id="CHEBI:57540"/>
    </ligand>
</feature>
<feature type="binding site" evidence="15">
    <location>
        <position position="405"/>
    </location>
    <ligand>
        <name>Zn(2+)</name>
        <dbReference type="ChEBI" id="CHEBI:29105"/>
    </ligand>
</feature>
<dbReference type="InterPro" id="IPR033136">
    <property type="entry name" value="DNA_ligase_CS"/>
</dbReference>
<evidence type="ECO:0000256" key="2">
    <source>
        <dbReference type="ARBA" id="ARBA00012722"/>
    </source>
</evidence>
<dbReference type="InterPro" id="IPR041663">
    <property type="entry name" value="DisA/LigA_HHH"/>
</dbReference>
<dbReference type="STRING" id="258515.SAMN05192585_11733"/>
<feature type="binding site" evidence="15">
    <location>
        <position position="420"/>
    </location>
    <ligand>
        <name>Zn(2+)</name>
        <dbReference type="ChEBI" id="CHEBI:29105"/>
    </ligand>
</feature>
<dbReference type="Pfam" id="PF03119">
    <property type="entry name" value="DNA_ligase_ZBD"/>
    <property type="match status" value="1"/>
</dbReference>
<accession>A0A1H0ASW8</accession>
<evidence type="ECO:0000256" key="11">
    <source>
        <dbReference type="ARBA" id="ARBA00023204"/>
    </source>
</evidence>
<dbReference type="InterPro" id="IPR013840">
    <property type="entry name" value="DNAligase_N"/>
</dbReference>
<sequence>MDLNAAKQRVAEIKPLLEEYAYQYYVMDNPTVSDFEYDKLLHELIDIEQQYPELLTPDSPSQRVGGKALNTFEPVAHTVQMGSLQDVFSYEEVKEFDRRVRETISNPLYVVEPKIDGLSVSLEYQDGVLVRASTRGDGFTGEDVTANIKTISSIPLRLKKQLAGIEVRGEVYMPLKSFEEVIKRQEMEKVTPFKNPRNAAAGSLRQKDPKITASRKLDIFVFNIQQLQGEILSSHRQSLDYMKSLGFKVIPSYKCFKSIDEVINEIKNIGQSRGTYPFDIDGAVVKVDSFSDRESLGATAKFPRWAVAFKYPPEEKTTKLLDIEINVGRTGALTPTAVFEPITLAGTTVSRAVLHNEDFIKEKNICIGDTIVVRKAGEIIPEVLSVAAHGEDAQPFQMPTHCPSCGEAVSRQPDEAVIRCVNPECPATLLKNIVHFVSRDAMDIEGMGPAVIEVLVNNGLIRSVADLYTLSPQEVIKLERMGEKSAANLMNSIEKSKSADLSRLLFGLGIRNIGQKAAQLLAKQFKTIDQLMKASVDEIASIEGFGEVMAQSVFSFFTLSGTKDLIERLKAAGVNMVSTLAPTGNQFAGLTFVLTGTLPTLSRDEATKLIEDLGGKASSSVSKKTSYVVAGEAAGSKLTKAQELGVTVITEEDLLKMCGENRV</sequence>
<dbReference type="GO" id="GO:0003677">
    <property type="term" value="F:DNA binding"/>
    <property type="evidence" value="ECO:0007669"/>
    <property type="project" value="InterPro"/>
</dbReference>
<comment type="function">
    <text evidence="1 15">DNA ligase that catalyzes the formation of phosphodiester linkages between 5'-phosphoryl and 3'-hydroxyl groups in double-stranded DNA using NAD as a coenzyme and as the energy source for the reaction. It is essential for DNA replication and repair of damaged DNA.</text>
</comment>
<evidence type="ECO:0000256" key="6">
    <source>
        <dbReference type="ARBA" id="ARBA00022723"/>
    </source>
</evidence>
<feature type="domain" description="BRCT" evidence="17">
    <location>
        <begin position="582"/>
        <end position="663"/>
    </location>
</feature>
<evidence type="ECO:0000256" key="15">
    <source>
        <dbReference type="HAMAP-Rule" id="MF_01588"/>
    </source>
</evidence>
<keyword evidence="4 15" id="KW-0436">Ligase</keyword>
<evidence type="ECO:0000256" key="3">
    <source>
        <dbReference type="ARBA" id="ARBA00013308"/>
    </source>
</evidence>
<dbReference type="Gene3D" id="2.40.50.140">
    <property type="entry name" value="Nucleic acid-binding proteins"/>
    <property type="match status" value="1"/>
</dbReference>
<evidence type="ECO:0000313" key="18">
    <source>
        <dbReference type="EMBL" id="SDN36628.1"/>
    </source>
</evidence>
<dbReference type="SUPFAM" id="SSF47781">
    <property type="entry name" value="RuvA domain 2-like"/>
    <property type="match status" value="1"/>
</dbReference>
<dbReference type="Gene3D" id="3.30.470.30">
    <property type="entry name" value="DNA ligase/mRNA capping enzyme"/>
    <property type="match status" value="1"/>
</dbReference>
<evidence type="ECO:0000256" key="5">
    <source>
        <dbReference type="ARBA" id="ARBA00022705"/>
    </source>
</evidence>
<dbReference type="Proteomes" id="UP000199182">
    <property type="component" value="Unassembled WGS sequence"/>
</dbReference>
<dbReference type="InterPro" id="IPR001679">
    <property type="entry name" value="DNA_ligase"/>
</dbReference>
<dbReference type="InterPro" id="IPR004150">
    <property type="entry name" value="NAD_DNA_ligase_OB"/>
</dbReference>
<dbReference type="NCBIfam" id="NF005932">
    <property type="entry name" value="PRK07956.1"/>
    <property type="match status" value="1"/>
</dbReference>
<dbReference type="InterPro" id="IPR036420">
    <property type="entry name" value="BRCT_dom_sf"/>
</dbReference>
<dbReference type="Gene3D" id="1.10.287.610">
    <property type="entry name" value="Helix hairpin bin"/>
    <property type="match status" value="1"/>
</dbReference>
<dbReference type="InterPro" id="IPR003583">
    <property type="entry name" value="Hlx-hairpin-Hlx_DNA-bd_motif"/>
</dbReference>
<dbReference type="NCBIfam" id="TIGR00575">
    <property type="entry name" value="dnlj"/>
    <property type="match status" value="1"/>
</dbReference>
<feature type="binding site" evidence="15">
    <location>
        <begin position="34"/>
        <end position="38"/>
    </location>
    <ligand>
        <name>NAD(+)</name>
        <dbReference type="ChEBI" id="CHEBI:57540"/>
    </ligand>
</feature>
<dbReference type="FunFam" id="1.10.150.20:FF:000007">
    <property type="entry name" value="DNA ligase"/>
    <property type="match status" value="1"/>
</dbReference>
<keyword evidence="11 15" id="KW-0234">DNA repair</keyword>
<dbReference type="InterPro" id="IPR010994">
    <property type="entry name" value="RuvA_2-like"/>
</dbReference>
<evidence type="ECO:0000256" key="9">
    <source>
        <dbReference type="ARBA" id="ARBA00022842"/>
    </source>
</evidence>
<evidence type="ECO:0000256" key="8">
    <source>
        <dbReference type="ARBA" id="ARBA00022833"/>
    </source>
</evidence>
<dbReference type="CDD" id="cd00114">
    <property type="entry name" value="LIGANc"/>
    <property type="match status" value="1"/>
</dbReference>
<name>A0A1H0ASW8_9FIRM</name>
<evidence type="ECO:0000256" key="16">
    <source>
        <dbReference type="RuleBase" id="RU000618"/>
    </source>
</evidence>
<dbReference type="PANTHER" id="PTHR23389:SF9">
    <property type="entry name" value="DNA LIGASE"/>
    <property type="match status" value="1"/>
</dbReference>
<feature type="binding site" evidence="15">
    <location>
        <position position="112"/>
    </location>
    <ligand>
        <name>NAD(+)</name>
        <dbReference type="ChEBI" id="CHEBI:57540"/>
    </ligand>
</feature>
<dbReference type="FunFam" id="1.10.287.610:FF:000002">
    <property type="entry name" value="DNA ligase"/>
    <property type="match status" value="1"/>
</dbReference>
<evidence type="ECO:0000256" key="10">
    <source>
        <dbReference type="ARBA" id="ARBA00023027"/>
    </source>
</evidence>
<keyword evidence="7 15" id="KW-0227">DNA damage</keyword>
<dbReference type="GO" id="GO:0005829">
    <property type="term" value="C:cytosol"/>
    <property type="evidence" value="ECO:0007669"/>
    <property type="project" value="TreeGrafter"/>
</dbReference>
<dbReference type="Pfam" id="PF12826">
    <property type="entry name" value="HHH_2"/>
    <property type="match status" value="1"/>
</dbReference>
<dbReference type="CDD" id="cd17748">
    <property type="entry name" value="BRCT_DNA_ligase_like"/>
    <property type="match status" value="1"/>
</dbReference>
<dbReference type="InterPro" id="IPR018239">
    <property type="entry name" value="DNA_ligase_AS"/>
</dbReference>
<dbReference type="InterPro" id="IPR012340">
    <property type="entry name" value="NA-bd_OB-fold"/>
</dbReference>
<evidence type="ECO:0000256" key="4">
    <source>
        <dbReference type="ARBA" id="ARBA00022598"/>
    </source>
</evidence>
<evidence type="ECO:0000256" key="14">
    <source>
        <dbReference type="ARBA" id="ARBA00060881"/>
    </source>
</evidence>
<dbReference type="PROSITE" id="PS01056">
    <property type="entry name" value="DNA_LIGASE_N2"/>
    <property type="match status" value="1"/>
</dbReference>
<dbReference type="SMART" id="SM00292">
    <property type="entry name" value="BRCT"/>
    <property type="match status" value="1"/>
</dbReference>
<dbReference type="SUPFAM" id="SSF50249">
    <property type="entry name" value="Nucleic acid-binding proteins"/>
    <property type="match status" value="1"/>
</dbReference>
<dbReference type="Gene3D" id="1.10.150.20">
    <property type="entry name" value="5' to 3' exonuclease, C-terminal subdomain"/>
    <property type="match status" value="2"/>
</dbReference>
<dbReference type="OrthoDB" id="9759736at2"/>
<dbReference type="SMART" id="SM00532">
    <property type="entry name" value="LIGANc"/>
    <property type="match status" value="1"/>
</dbReference>
<dbReference type="Gene3D" id="6.20.10.30">
    <property type="match status" value="1"/>
</dbReference>
<feature type="active site" description="N6-AMP-lysine intermediate" evidence="15">
    <location>
        <position position="114"/>
    </location>
</feature>
<feature type="binding site" evidence="15">
    <location>
        <position position="170"/>
    </location>
    <ligand>
        <name>NAD(+)</name>
        <dbReference type="ChEBI" id="CHEBI:57540"/>
    </ligand>
</feature>
<evidence type="ECO:0000256" key="1">
    <source>
        <dbReference type="ARBA" id="ARBA00004067"/>
    </source>
</evidence>
<organism evidence="18 19">
    <name type="scientific">Acetanaerobacterium elongatum</name>
    <dbReference type="NCBI Taxonomy" id="258515"/>
    <lineage>
        <taxon>Bacteria</taxon>
        <taxon>Bacillati</taxon>
        <taxon>Bacillota</taxon>
        <taxon>Clostridia</taxon>
        <taxon>Eubacteriales</taxon>
        <taxon>Oscillospiraceae</taxon>
        <taxon>Acetanaerobacterium</taxon>
    </lineage>
</organism>
<feature type="binding site" evidence="15">
    <location>
        <begin position="83"/>
        <end position="84"/>
    </location>
    <ligand>
        <name>NAD(+)</name>
        <dbReference type="ChEBI" id="CHEBI:57540"/>
    </ligand>
</feature>
<dbReference type="Pfam" id="PF14520">
    <property type="entry name" value="HHH_5"/>
    <property type="match status" value="1"/>
</dbReference>
<dbReference type="EC" id="6.5.1.2" evidence="2 15"/>
<dbReference type="Pfam" id="PF01653">
    <property type="entry name" value="DNA_ligase_aden"/>
    <property type="match status" value="1"/>
</dbReference>
<evidence type="ECO:0000256" key="12">
    <source>
        <dbReference type="ARBA" id="ARBA00023211"/>
    </source>
</evidence>
<dbReference type="EMBL" id="FNID01000017">
    <property type="protein sequence ID" value="SDN36628.1"/>
    <property type="molecule type" value="Genomic_DNA"/>
</dbReference>
<dbReference type="GO" id="GO:0003911">
    <property type="term" value="F:DNA ligase (NAD+) activity"/>
    <property type="evidence" value="ECO:0007669"/>
    <property type="project" value="UniProtKB-UniRule"/>
</dbReference>
<dbReference type="InterPro" id="IPR001357">
    <property type="entry name" value="BRCT_dom"/>
</dbReference>
<dbReference type="PIRSF" id="PIRSF001604">
    <property type="entry name" value="LigA"/>
    <property type="match status" value="1"/>
</dbReference>